<accession>A0A183U3V1</accession>
<organism evidence="3 4">
    <name type="scientific">Toxocara canis</name>
    <name type="common">Canine roundworm</name>
    <dbReference type="NCBI Taxonomy" id="6265"/>
    <lineage>
        <taxon>Eukaryota</taxon>
        <taxon>Metazoa</taxon>
        <taxon>Ecdysozoa</taxon>
        <taxon>Nematoda</taxon>
        <taxon>Chromadorea</taxon>
        <taxon>Rhabditida</taxon>
        <taxon>Spirurina</taxon>
        <taxon>Ascaridomorpha</taxon>
        <taxon>Ascaridoidea</taxon>
        <taxon>Toxocaridae</taxon>
        <taxon>Toxocara</taxon>
    </lineage>
</organism>
<dbReference type="WBParaSite" id="TCNE_0000317101-mRNA-1">
    <property type="protein sequence ID" value="TCNE_0000317101-mRNA-1"/>
    <property type="gene ID" value="TCNE_0000317101"/>
</dbReference>
<feature type="compositionally biased region" description="Polar residues" evidence="1">
    <location>
        <begin position="87"/>
        <end position="96"/>
    </location>
</feature>
<dbReference type="EMBL" id="UYWY01003826">
    <property type="protein sequence ID" value="VDM28889.1"/>
    <property type="molecule type" value="Genomic_DNA"/>
</dbReference>
<evidence type="ECO:0000313" key="2">
    <source>
        <dbReference type="EMBL" id="VDM28889.1"/>
    </source>
</evidence>
<dbReference type="AlphaFoldDB" id="A0A183U3V1"/>
<feature type="region of interest" description="Disordered" evidence="1">
    <location>
        <begin position="42"/>
        <end position="61"/>
    </location>
</feature>
<feature type="compositionally biased region" description="Basic and acidic residues" evidence="1">
    <location>
        <begin position="45"/>
        <end position="61"/>
    </location>
</feature>
<name>A0A183U3V1_TOXCA</name>
<reference evidence="4" key="1">
    <citation type="submission" date="2016-06" db="UniProtKB">
        <authorList>
            <consortium name="WormBaseParasite"/>
        </authorList>
    </citation>
    <scope>IDENTIFICATION</scope>
</reference>
<feature type="region of interest" description="Disordered" evidence="1">
    <location>
        <begin position="69"/>
        <end position="160"/>
    </location>
</feature>
<feature type="compositionally biased region" description="Basic and acidic residues" evidence="1">
    <location>
        <begin position="102"/>
        <end position="125"/>
    </location>
</feature>
<dbReference type="Proteomes" id="UP000050794">
    <property type="component" value="Unassembled WGS sequence"/>
</dbReference>
<feature type="region of interest" description="Disordered" evidence="1">
    <location>
        <begin position="1"/>
        <end position="25"/>
    </location>
</feature>
<feature type="compositionally biased region" description="Polar residues" evidence="1">
    <location>
        <begin position="1"/>
        <end position="18"/>
    </location>
</feature>
<evidence type="ECO:0000313" key="3">
    <source>
        <dbReference type="Proteomes" id="UP000050794"/>
    </source>
</evidence>
<protein>
    <submittedName>
        <fullName evidence="2 4">Uncharacterized protein</fullName>
    </submittedName>
</protein>
<evidence type="ECO:0000256" key="1">
    <source>
        <dbReference type="SAM" id="MobiDB-lite"/>
    </source>
</evidence>
<reference evidence="2 3" key="2">
    <citation type="submission" date="2018-11" db="EMBL/GenBank/DDBJ databases">
        <authorList>
            <consortium name="Pathogen Informatics"/>
        </authorList>
    </citation>
    <scope>NUCLEOTIDE SEQUENCE [LARGE SCALE GENOMIC DNA]</scope>
</reference>
<gene>
    <name evidence="2" type="ORF">TCNE_LOCUS3172</name>
</gene>
<proteinExistence type="predicted"/>
<keyword evidence="3" id="KW-1185">Reference proteome</keyword>
<sequence length="160" mass="17989">MPASSTYLCDFKSSTPESPTRRILRQTRGVVQRLRFDSADFEDEEHGHPVHEQLGRHRCGSERVNEDMGTFDQHHRHSLEEPDLNVPTMSSTSTPLSARRVASLDRPERRLEEDRIPWDRGEGGGKESSGGVFSLERVGSRNAAVSSAKQGMAVMREDRS</sequence>
<evidence type="ECO:0000313" key="4">
    <source>
        <dbReference type="WBParaSite" id="TCNE_0000317101-mRNA-1"/>
    </source>
</evidence>